<dbReference type="InterPro" id="IPR013525">
    <property type="entry name" value="ABC2_TM"/>
</dbReference>
<dbReference type="PANTHER" id="PTHR42711:SF19">
    <property type="entry name" value="DOXORUBICIN RESISTANCE ATP-BINDING PROTEIN DRRA"/>
    <property type="match status" value="1"/>
</dbReference>
<evidence type="ECO:0000256" key="5">
    <source>
        <dbReference type="ARBA" id="ARBA00022741"/>
    </source>
</evidence>
<evidence type="ECO:0000256" key="6">
    <source>
        <dbReference type="ARBA" id="ARBA00022840"/>
    </source>
</evidence>
<feature type="compositionally biased region" description="Basic and acidic residues" evidence="10">
    <location>
        <begin position="325"/>
        <end position="340"/>
    </location>
</feature>
<dbReference type="InterPro" id="IPR027417">
    <property type="entry name" value="P-loop_NTPase"/>
</dbReference>
<evidence type="ECO:0000256" key="2">
    <source>
        <dbReference type="ARBA" id="ARBA00004202"/>
    </source>
</evidence>
<keyword evidence="7 11" id="KW-1133">Transmembrane helix</keyword>
<sequence length="689" mass="73322">MVKTDDGPAIEVRDLVRAYRGRGGELIKANDGLTFSVPRGQVFGLFGANGAGKTTLVLQMLGLVRPTSGSITVNGIDVVRHPELVKSTVGFLPQRGLSMRLIEARRALHYTGRLRGQSETDARRQTDELIEELGLGPYADRQVERLSGGLMRLVNFGMTLMGRPELIVLDEPTNELDPHNRRLIWDIVQRRAAEDGTTIVLVTHNVLEAEKAVHRVAVMHGGRITAMGTPGELKEQTGAQARLELFVRDGGSLTEAEAARLGRIGVVTPGDRGGSYLVTAPPDRIQPLLEVLVTDVGVTRVDDFRFARPTLEDVYLSLKPEPVGEPEKPAEPEPAHRAPDSPEPPPPVKELATVGAPGAEPEAAAFGAPGAEPEAAAFGAPGVEPEAAAFGAPGVEPEAAAPTTTPPAARRTPRPAARTPGPAPSVAPAPARVPRGTLGARLATFGTSFKYLWFEHMLIVRTSWHVHMVFGIFMPLTMVFGFSRIGSGLTDQSSLLYIASGSGVFSIAALGTTAIAQRIGAIKAEGSMMYYASLPISKVAFVTAFVAARLLLIAPGLVTSLLAVEVLYDIQLTLSPTLLFVYPLTALPLAALGLVIGSLIDKIELISIVTYMLNFLLLLGAPLLIPLESLPVALRVISYVMPTSYGADAIRHSVTGDVDGMFALDVAVLAVASVASLWIADRALRWRAS</sequence>
<dbReference type="EMBL" id="JBHSKM010000017">
    <property type="protein sequence ID" value="MFC5216740.1"/>
    <property type="molecule type" value="Genomic_DNA"/>
</dbReference>
<dbReference type="InterPro" id="IPR003593">
    <property type="entry name" value="AAA+_ATPase"/>
</dbReference>
<feature type="transmembrane region" description="Helical" evidence="11">
    <location>
        <begin position="579"/>
        <end position="600"/>
    </location>
</feature>
<comment type="subcellular location">
    <subcellularLocation>
        <location evidence="2">Cell membrane</location>
        <topology evidence="2">Peripheral membrane protein</topology>
    </subcellularLocation>
    <subcellularLocation>
        <location evidence="1">Membrane</location>
        <topology evidence="1">Multi-pass membrane protein</topology>
    </subcellularLocation>
</comment>
<keyword evidence="9" id="KW-0046">Antibiotic resistance</keyword>
<proteinExistence type="predicted"/>
<feature type="transmembrane region" description="Helical" evidence="11">
    <location>
        <begin position="464"/>
        <end position="483"/>
    </location>
</feature>
<feature type="transmembrane region" description="Helical" evidence="11">
    <location>
        <begin position="539"/>
        <end position="567"/>
    </location>
</feature>
<feature type="transmembrane region" description="Helical" evidence="11">
    <location>
        <begin position="606"/>
        <end position="625"/>
    </location>
</feature>
<feature type="compositionally biased region" description="Low complexity" evidence="10">
    <location>
        <begin position="396"/>
        <end position="420"/>
    </location>
</feature>
<dbReference type="PANTHER" id="PTHR42711">
    <property type="entry name" value="ABC TRANSPORTER ATP-BINDING PROTEIN"/>
    <property type="match status" value="1"/>
</dbReference>
<dbReference type="Gene3D" id="3.40.50.300">
    <property type="entry name" value="P-loop containing nucleotide triphosphate hydrolases"/>
    <property type="match status" value="1"/>
</dbReference>
<accession>A0ABW0CLL5</accession>
<evidence type="ECO:0000259" key="12">
    <source>
        <dbReference type="PROSITE" id="PS50893"/>
    </source>
</evidence>
<evidence type="ECO:0000256" key="1">
    <source>
        <dbReference type="ARBA" id="ARBA00004141"/>
    </source>
</evidence>
<dbReference type="InterPro" id="IPR003439">
    <property type="entry name" value="ABC_transporter-like_ATP-bd"/>
</dbReference>
<organism evidence="13 14">
    <name type="scientific">Streptomyces coerulescens</name>
    <dbReference type="NCBI Taxonomy" id="29304"/>
    <lineage>
        <taxon>Bacteria</taxon>
        <taxon>Bacillati</taxon>
        <taxon>Actinomycetota</taxon>
        <taxon>Actinomycetes</taxon>
        <taxon>Kitasatosporales</taxon>
        <taxon>Streptomycetaceae</taxon>
        <taxon>Streptomyces</taxon>
    </lineage>
</organism>
<dbReference type="GO" id="GO:0005524">
    <property type="term" value="F:ATP binding"/>
    <property type="evidence" value="ECO:0007669"/>
    <property type="project" value="UniProtKB-KW"/>
</dbReference>
<dbReference type="Proteomes" id="UP001596263">
    <property type="component" value="Unassembled WGS sequence"/>
</dbReference>
<evidence type="ECO:0000256" key="11">
    <source>
        <dbReference type="SAM" id="Phobius"/>
    </source>
</evidence>
<feature type="region of interest" description="Disordered" evidence="10">
    <location>
        <begin position="317"/>
        <end position="353"/>
    </location>
</feature>
<evidence type="ECO:0000313" key="14">
    <source>
        <dbReference type="Proteomes" id="UP001596263"/>
    </source>
</evidence>
<dbReference type="Pfam" id="PF01061">
    <property type="entry name" value="ABC2_membrane"/>
    <property type="match status" value="1"/>
</dbReference>
<evidence type="ECO:0000256" key="4">
    <source>
        <dbReference type="ARBA" id="ARBA00022692"/>
    </source>
</evidence>
<dbReference type="RefSeq" id="WP_380856333.1">
    <property type="nucleotide sequence ID" value="NZ_JBHSKM010000017.1"/>
</dbReference>
<feature type="region of interest" description="Disordered" evidence="10">
    <location>
        <begin position="396"/>
        <end position="432"/>
    </location>
</feature>
<protein>
    <submittedName>
        <fullName evidence="13">ABC transporter ATP-binding protein/permease</fullName>
    </submittedName>
</protein>
<evidence type="ECO:0000256" key="8">
    <source>
        <dbReference type="ARBA" id="ARBA00023136"/>
    </source>
</evidence>
<evidence type="ECO:0000256" key="3">
    <source>
        <dbReference type="ARBA" id="ARBA00022448"/>
    </source>
</evidence>
<dbReference type="InterPro" id="IPR050763">
    <property type="entry name" value="ABC_transporter_ATP-binding"/>
</dbReference>
<comment type="caution">
    <text evidence="13">The sequence shown here is derived from an EMBL/GenBank/DDBJ whole genome shotgun (WGS) entry which is preliminary data.</text>
</comment>
<dbReference type="PROSITE" id="PS50893">
    <property type="entry name" value="ABC_TRANSPORTER_2"/>
    <property type="match status" value="1"/>
</dbReference>
<dbReference type="SUPFAM" id="SSF52540">
    <property type="entry name" value="P-loop containing nucleoside triphosphate hydrolases"/>
    <property type="match status" value="1"/>
</dbReference>
<name>A0ABW0CLL5_STRCD</name>
<keyword evidence="14" id="KW-1185">Reference proteome</keyword>
<keyword evidence="8 11" id="KW-0472">Membrane</keyword>
<evidence type="ECO:0000256" key="10">
    <source>
        <dbReference type="SAM" id="MobiDB-lite"/>
    </source>
</evidence>
<keyword evidence="6 13" id="KW-0067">ATP-binding</keyword>
<keyword evidence="5" id="KW-0547">Nucleotide-binding</keyword>
<feature type="transmembrane region" description="Helical" evidence="11">
    <location>
        <begin position="495"/>
        <end position="519"/>
    </location>
</feature>
<keyword evidence="4 11" id="KW-0812">Transmembrane</keyword>
<evidence type="ECO:0000256" key="7">
    <source>
        <dbReference type="ARBA" id="ARBA00022989"/>
    </source>
</evidence>
<gene>
    <name evidence="13" type="ORF">ACFPQ9_23145</name>
</gene>
<evidence type="ECO:0000313" key="13">
    <source>
        <dbReference type="EMBL" id="MFC5216740.1"/>
    </source>
</evidence>
<evidence type="ECO:0000256" key="9">
    <source>
        <dbReference type="ARBA" id="ARBA00023251"/>
    </source>
</evidence>
<keyword evidence="3" id="KW-0813">Transport</keyword>
<dbReference type="SMART" id="SM00382">
    <property type="entry name" value="AAA"/>
    <property type="match status" value="1"/>
</dbReference>
<reference evidence="14" key="1">
    <citation type="journal article" date="2019" name="Int. J. Syst. Evol. Microbiol.">
        <title>The Global Catalogue of Microorganisms (GCM) 10K type strain sequencing project: providing services to taxonomists for standard genome sequencing and annotation.</title>
        <authorList>
            <consortium name="The Broad Institute Genomics Platform"/>
            <consortium name="The Broad Institute Genome Sequencing Center for Infectious Disease"/>
            <person name="Wu L."/>
            <person name="Ma J."/>
        </authorList>
    </citation>
    <scope>NUCLEOTIDE SEQUENCE [LARGE SCALE GENOMIC DNA]</scope>
    <source>
        <strain evidence="14">KCTC 42586</strain>
    </source>
</reference>
<feature type="transmembrane region" description="Helical" evidence="11">
    <location>
        <begin position="662"/>
        <end position="680"/>
    </location>
</feature>
<feature type="domain" description="ABC transporter" evidence="12">
    <location>
        <begin position="10"/>
        <end position="246"/>
    </location>
</feature>
<dbReference type="Pfam" id="PF00005">
    <property type="entry name" value="ABC_tran"/>
    <property type="match status" value="1"/>
</dbReference>